<reference evidence="6" key="1">
    <citation type="journal article" date="2010" name="ISME J.">
        <title>The complete genome sequence of the algal symbiont Dinoroseobacter shibae: a hitchhiker's guide to life in the sea.</title>
        <authorList>
            <person name="Wagner-Dobler I."/>
            <person name="Ballhausen B."/>
            <person name="Berger M."/>
            <person name="Brinkhoff T."/>
            <person name="Buchholz I."/>
            <person name="Bunk B."/>
            <person name="Cypionka H."/>
            <person name="Daniel R."/>
            <person name="Drepper T."/>
            <person name="Gerdts G."/>
            <person name="Hahnke S."/>
            <person name="Han C."/>
            <person name="Jahn D."/>
            <person name="Kalhoefer D."/>
            <person name="Kiss H."/>
            <person name="Klenk H.P."/>
            <person name="Kyrpides N."/>
            <person name="Liebl W."/>
            <person name="Liesegang H."/>
            <person name="Meincke L."/>
            <person name="Pati A."/>
            <person name="Petersen J."/>
            <person name="Piekarski T."/>
            <person name="Pommerenke C."/>
            <person name="Pradella S."/>
            <person name="Pukall R."/>
            <person name="Rabus R."/>
            <person name="Stackebrandt E."/>
            <person name="Thole S."/>
            <person name="Thompson L."/>
            <person name="Tielen P."/>
            <person name="Tomasch J."/>
            <person name="von Jan M."/>
            <person name="Wanphrut N."/>
            <person name="Wichels A."/>
            <person name="Zech H."/>
            <person name="Simon M."/>
        </authorList>
    </citation>
    <scope>NUCLEOTIDE SEQUENCE [LARGE SCALE GENOMIC DNA]</scope>
    <source>
        <strain evidence="6">DSM 16493 / NCIMB 14021 / DFL 12</strain>
    </source>
</reference>
<dbReference type="SUPFAM" id="SSF51735">
    <property type="entry name" value="NAD(P)-binding Rossmann-fold domains"/>
    <property type="match status" value="1"/>
</dbReference>
<dbReference type="eggNOG" id="COG0673">
    <property type="taxonomic scope" value="Bacteria"/>
</dbReference>
<evidence type="ECO:0000259" key="4">
    <source>
        <dbReference type="Pfam" id="PF22725"/>
    </source>
</evidence>
<dbReference type="EMBL" id="CP000830">
    <property type="protein sequence ID" value="ABV93007.1"/>
    <property type="molecule type" value="Genomic_DNA"/>
</dbReference>
<organism evidence="5 6">
    <name type="scientific">Dinoroseobacter shibae (strain DSM 16493 / NCIMB 14021 / DFL 12)</name>
    <dbReference type="NCBI Taxonomy" id="398580"/>
    <lineage>
        <taxon>Bacteria</taxon>
        <taxon>Pseudomonadati</taxon>
        <taxon>Pseudomonadota</taxon>
        <taxon>Alphaproteobacteria</taxon>
        <taxon>Rhodobacterales</taxon>
        <taxon>Roseobacteraceae</taxon>
        <taxon>Dinoroseobacter</taxon>
    </lineage>
</organism>
<proteinExistence type="inferred from homology"/>
<dbReference type="PANTHER" id="PTHR42840">
    <property type="entry name" value="NAD(P)-BINDING ROSSMANN-FOLD SUPERFAMILY PROTEIN-RELATED"/>
    <property type="match status" value="1"/>
</dbReference>
<evidence type="ECO:0000313" key="6">
    <source>
        <dbReference type="Proteomes" id="UP000006833"/>
    </source>
</evidence>
<dbReference type="InterPro" id="IPR055170">
    <property type="entry name" value="GFO_IDH_MocA-like_dom"/>
</dbReference>
<dbReference type="STRING" id="398580.Dshi_1265"/>
<protein>
    <submittedName>
        <fullName evidence="5">Inositol 2-dehydrogenase</fullName>
        <ecNumber evidence="5">1.1.1.18</ecNumber>
    </submittedName>
</protein>
<dbReference type="PANTHER" id="PTHR42840:SF3">
    <property type="entry name" value="BINDING ROSSMANN FOLD OXIDOREDUCTASE, PUTATIVE (AFU_ORTHOLOGUE AFUA_2G10240)-RELATED"/>
    <property type="match status" value="1"/>
</dbReference>
<evidence type="ECO:0000313" key="5">
    <source>
        <dbReference type="EMBL" id="ABV93007.1"/>
    </source>
</evidence>
<dbReference type="GO" id="GO:0050112">
    <property type="term" value="F:inositol 2-dehydrogenase (NAD+) activity"/>
    <property type="evidence" value="ECO:0007669"/>
    <property type="project" value="UniProtKB-EC"/>
</dbReference>
<dbReference type="Gene3D" id="3.30.360.10">
    <property type="entry name" value="Dihydrodipicolinate Reductase, domain 2"/>
    <property type="match status" value="1"/>
</dbReference>
<dbReference type="Pfam" id="PF22725">
    <property type="entry name" value="GFO_IDH_MocA_C3"/>
    <property type="match status" value="1"/>
</dbReference>
<gene>
    <name evidence="5" type="primary">idhA</name>
    <name evidence="5" type="ordered locus">Dshi_1265</name>
</gene>
<name>A8LIF3_DINSH</name>
<dbReference type="EC" id="1.1.1.18" evidence="5"/>
<dbReference type="KEGG" id="dsh:Dshi_1265"/>
<keyword evidence="2 5" id="KW-0560">Oxidoreductase</keyword>
<dbReference type="RefSeq" id="WP_012177937.1">
    <property type="nucleotide sequence ID" value="NC_009952.1"/>
</dbReference>
<accession>A8LIF3</accession>
<dbReference type="InterPro" id="IPR000683">
    <property type="entry name" value="Gfo/Idh/MocA-like_OxRdtase_N"/>
</dbReference>
<dbReference type="OrthoDB" id="9792935at2"/>
<keyword evidence="6" id="KW-1185">Reference proteome</keyword>
<dbReference type="InterPro" id="IPR036291">
    <property type="entry name" value="NAD(P)-bd_dom_sf"/>
</dbReference>
<dbReference type="AlphaFoldDB" id="A8LIF3"/>
<dbReference type="Proteomes" id="UP000006833">
    <property type="component" value="Chromosome"/>
</dbReference>
<evidence type="ECO:0000256" key="1">
    <source>
        <dbReference type="ARBA" id="ARBA00010928"/>
    </source>
</evidence>
<sequence>MKLGLLGCGRIGQVHARSLSRIAEARLVAVADAVPEAAQALAARAGAEVRGSEEIITAPDIDAVIVATPTTLHFEQIHAIAAAGKAIFCEKPIDLSAERAAQCQQAVEAAGVPFLTAFNRRFDPSFAHLHDQVRDGAIGEIEMVVITSRDPAPPPISYIESSGGLFRDMMIHDFDMARFLLGEEPAEIHAFGSCLVDPAIGAAGDIDTAMVTLRTASGRLCQINNSRRATYGYDQRIEVHGSKGMLQAANQPAHLVTQASGGGFTAARSMDFFLERYEAAYLAEMTHFVDAVTRGSPLKATIADGVAAQRLADTADTARKTGKVLSL</sequence>
<dbReference type="HOGENOM" id="CLU_023194_0_3_5"/>
<dbReference type="InterPro" id="IPR030827">
    <property type="entry name" value="Myo_inos_IolG"/>
</dbReference>
<dbReference type="NCBIfam" id="TIGR04380">
    <property type="entry name" value="myo_inos_iolG"/>
    <property type="match status" value="1"/>
</dbReference>
<evidence type="ECO:0000259" key="3">
    <source>
        <dbReference type="Pfam" id="PF01408"/>
    </source>
</evidence>
<evidence type="ECO:0000256" key="2">
    <source>
        <dbReference type="ARBA" id="ARBA00023002"/>
    </source>
</evidence>
<feature type="domain" description="GFO/IDH/MocA-like oxidoreductase" evidence="4">
    <location>
        <begin position="126"/>
        <end position="246"/>
    </location>
</feature>
<dbReference type="SUPFAM" id="SSF55347">
    <property type="entry name" value="Glyceraldehyde-3-phosphate dehydrogenase-like, C-terminal domain"/>
    <property type="match status" value="1"/>
</dbReference>
<comment type="similarity">
    <text evidence="1">Belongs to the Gfo/Idh/MocA family.</text>
</comment>
<dbReference type="Pfam" id="PF01408">
    <property type="entry name" value="GFO_IDH_MocA"/>
    <property type="match status" value="1"/>
</dbReference>
<feature type="domain" description="Gfo/Idh/MocA-like oxidoreductase N-terminal" evidence="3">
    <location>
        <begin position="2"/>
        <end position="114"/>
    </location>
</feature>
<dbReference type="Gene3D" id="3.40.50.720">
    <property type="entry name" value="NAD(P)-binding Rossmann-like Domain"/>
    <property type="match status" value="1"/>
</dbReference>
<dbReference type="GO" id="GO:0000166">
    <property type="term" value="F:nucleotide binding"/>
    <property type="evidence" value="ECO:0007669"/>
    <property type="project" value="InterPro"/>
</dbReference>